<dbReference type="EMBL" id="JBHTKN010000001">
    <property type="protein sequence ID" value="MFD1040827.1"/>
    <property type="molecule type" value="Genomic_DNA"/>
</dbReference>
<evidence type="ECO:0000313" key="1">
    <source>
        <dbReference type="EMBL" id="MFD1040827.1"/>
    </source>
</evidence>
<proteinExistence type="predicted"/>
<dbReference type="InterPro" id="IPR045809">
    <property type="entry name" value="MobI"/>
</dbReference>
<name>A0ABW3LS03_9GAMM</name>
<organism evidence="1 2">
    <name type="scientific">Pseudoxanthomonas kaohsiungensis</name>
    <dbReference type="NCBI Taxonomy" id="283923"/>
    <lineage>
        <taxon>Bacteria</taxon>
        <taxon>Pseudomonadati</taxon>
        <taxon>Pseudomonadota</taxon>
        <taxon>Gammaproteobacteria</taxon>
        <taxon>Lysobacterales</taxon>
        <taxon>Lysobacteraceae</taxon>
        <taxon>Pseudoxanthomonas</taxon>
    </lineage>
</organism>
<comment type="caution">
    <text evidence="1">The sequence shown here is derived from an EMBL/GenBank/DDBJ whole genome shotgun (WGS) entry which is preliminary data.</text>
</comment>
<dbReference type="Proteomes" id="UP001597033">
    <property type="component" value="Unassembled WGS sequence"/>
</dbReference>
<dbReference type="Pfam" id="PF19456">
    <property type="entry name" value="MobI"/>
    <property type="match status" value="1"/>
</dbReference>
<accession>A0ABW3LS03</accession>
<keyword evidence="2" id="KW-1185">Reference proteome</keyword>
<dbReference type="RefSeq" id="WP_162376319.1">
    <property type="nucleotide sequence ID" value="NZ_JBHTKN010000001.1"/>
</dbReference>
<sequence>MTLARQILEVSESVNAWDEALIRQAETLVKNFRQERIARQAEWFREAASRGRPRGRHNIEAWCPLNLFARLHNGSLQIYWQLVYRDRTTKSVGYKHLAKKKTGGYDLRRLLAHAKSFERDLVAEYEEDAQIQRLRWAQFIRLRRDLVQMADANGAEGALMKRLRRMNQ</sequence>
<reference evidence="2" key="1">
    <citation type="journal article" date="2019" name="Int. J. Syst. Evol. Microbiol.">
        <title>The Global Catalogue of Microorganisms (GCM) 10K type strain sequencing project: providing services to taxonomists for standard genome sequencing and annotation.</title>
        <authorList>
            <consortium name="The Broad Institute Genomics Platform"/>
            <consortium name="The Broad Institute Genome Sequencing Center for Infectious Disease"/>
            <person name="Wu L."/>
            <person name="Ma J."/>
        </authorList>
    </citation>
    <scope>NUCLEOTIDE SEQUENCE [LARGE SCALE GENOMIC DNA]</scope>
    <source>
        <strain evidence="2">CCUG 55854</strain>
    </source>
</reference>
<protein>
    <submittedName>
        <fullName evidence="1">Conjugative transfer protein MobI(A/C)</fullName>
    </submittedName>
</protein>
<gene>
    <name evidence="1" type="primary">mobI</name>
    <name evidence="1" type="ORF">ACFQ2N_00500</name>
</gene>
<evidence type="ECO:0000313" key="2">
    <source>
        <dbReference type="Proteomes" id="UP001597033"/>
    </source>
</evidence>